<feature type="repeat" description="TPR" evidence="3">
    <location>
        <begin position="191"/>
        <end position="224"/>
    </location>
</feature>
<feature type="signal peptide" evidence="4">
    <location>
        <begin position="1"/>
        <end position="21"/>
    </location>
</feature>
<comment type="caution">
    <text evidence="5">The sequence shown here is derived from an EMBL/GenBank/DDBJ whole genome shotgun (WGS) entry which is preliminary data.</text>
</comment>
<reference evidence="5" key="1">
    <citation type="submission" date="2020-09" db="EMBL/GenBank/DDBJ databases">
        <title>Pelagicoccus enzymogenes sp. nov. with an EPS production, isolated from marine sediment.</title>
        <authorList>
            <person name="Feng X."/>
        </authorList>
    </citation>
    <scope>NUCLEOTIDE SEQUENCE</scope>
    <source>
        <strain evidence="5">NFK12</strain>
    </source>
</reference>
<dbReference type="PANTHER" id="PTHR45586">
    <property type="entry name" value="TPR REPEAT-CONTAINING PROTEIN PA4667"/>
    <property type="match status" value="1"/>
</dbReference>
<evidence type="ECO:0000256" key="4">
    <source>
        <dbReference type="SAM" id="SignalP"/>
    </source>
</evidence>
<dbReference type="SUPFAM" id="SSF81901">
    <property type="entry name" value="HCP-like"/>
    <property type="match status" value="1"/>
</dbReference>
<dbReference type="PANTHER" id="PTHR45586:SF1">
    <property type="entry name" value="LIPOPOLYSACCHARIDE ASSEMBLY PROTEIN B"/>
    <property type="match status" value="1"/>
</dbReference>
<evidence type="ECO:0000313" key="6">
    <source>
        <dbReference type="Proteomes" id="UP000622317"/>
    </source>
</evidence>
<dbReference type="PROSITE" id="PS50005">
    <property type="entry name" value="TPR"/>
    <property type="match status" value="2"/>
</dbReference>
<keyword evidence="1" id="KW-0677">Repeat</keyword>
<dbReference type="Pfam" id="PF14559">
    <property type="entry name" value="TPR_19"/>
    <property type="match status" value="1"/>
</dbReference>
<evidence type="ECO:0000256" key="1">
    <source>
        <dbReference type="ARBA" id="ARBA00022737"/>
    </source>
</evidence>
<gene>
    <name evidence="5" type="ORF">IEN85_16185</name>
</gene>
<dbReference type="InterPro" id="IPR051012">
    <property type="entry name" value="CellSynth/LPSAsmb/PSIAsmb"/>
</dbReference>
<sequence>MRNLLSAFFVLSLLGAAASQAQVGKPSLSRSDFDARVEEGYNSVLSPEPEVTVLERELLKKIYSLLDTDVQFAYTFLQDTLNSGNPVSGAFNHAMGNVYFKNGNYFQAETQYLAAIDKHPTFQRAWNALGLARYQQGDYEGAATALANSVRYGANDAMSYGILGFCHLQLGRYRSAETAYHYAMLFEPEQTDWAEGIAQVYNETARFEEAISVFDDLIRTDPSNNEFWLLKANAWLELGEPMKTARCIEIAKRIGDVDTDTLYLLGNLYLEAGIFNRAREVFISAAESSGELNEQDLIGAIRYLVFQEKHEFAEEIFQLLKGEGDDWSREDKKLYRFLKAEFAYFHGELDASEEAYASGLELEPFNGYALMKMASIKLNQGDVERSIVYFDRAAANPAFRYDALVSKAMALINNKQYRLALKPIEQALVERSDARLTQLHAQVQRVVESNELTAPR</sequence>
<evidence type="ECO:0000256" key="2">
    <source>
        <dbReference type="ARBA" id="ARBA00022803"/>
    </source>
</evidence>
<keyword evidence="6" id="KW-1185">Reference proteome</keyword>
<dbReference type="SMART" id="SM00028">
    <property type="entry name" value="TPR"/>
    <property type="match status" value="8"/>
</dbReference>
<feature type="chain" id="PRO_5037519295" evidence="4">
    <location>
        <begin position="22"/>
        <end position="456"/>
    </location>
</feature>
<dbReference type="InterPro" id="IPR019734">
    <property type="entry name" value="TPR_rpt"/>
</dbReference>
<protein>
    <submittedName>
        <fullName evidence="5">Tetratricopeptide repeat protein</fullName>
    </submittedName>
</protein>
<dbReference type="Proteomes" id="UP000622317">
    <property type="component" value="Unassembled WGS sequence"/>
</dbReference>
<keyword evidence="2 3" id="KW-0802">TPR repeat</keyword>
<dbReference type="EMBL" id="JACYFG010000038">
    <property type="protein sequence ID" value="MBD5781041.1"/>
    <property type="molecule type" value="Genomic_DNA"/>
</dbReference>
<evidence type="ECO:0000313" key="5">
    <source>
        <dbReference type="EMBL" id="MBD5781041.1"/>
    </source>
</evidence>
<dbReference type="Pfam" id="PF13432">
    <property type="entry name" value="TPR_16"/>
    <property type="match status" value="2"/>
</dbReference>
<accession>A0A927FC34</accession>
<dbReference type="AlphaFoldDB" id="A0A927FC34"/>
<name>A0A927FC34_9BACT</name>
<proteinExistence type="predicted"/>
<evidence type="ECO:0000256" key="3">
    <source>
        <dbReference type="PROSITE-ProRule" id="PRU00339"/>
    </source>
</evidence>
<keyword evidence="4" id="KW-0732">Signal</keyword>
<dbReference type="InterPro" id="IPR011990">
    <property type="entry name" value="TPR-like_helical_dom_sf"/>
</dbReference>
<organism evidence="5 6">
    <name type="scientific">Pelagicoccus enzymogenes</name>
    <dbReference type="NCBI Taxonomy" id="2773457"/>
    <lineage>
        <taxon>Bacteria</taxon>
        <taxon>Pseudomonadati</taxon>
        <taxon>Verrucomicrobiota</taxon>
        <taxon>Opitutia</taxon>
        <taxon>Puniceicoccales</taxon>
        <taxon>Pelagicoccaceae</taxon>
        <taxon>Pelagicoccus</taxon>
    </lineage>
</organism>
<feature type="repeat" description="TPR" evidence="3">
    <location>
        <begin position="157"/>
        <end position="190"/>
    </location>
</feature>
<dbReference type="SUPFAM" id="SSF48452">
    <property type="entry name" value="TPR-like"/>
    <property type="match status" value="1"/>
</dbReference>
<dbReference type="RefSeq" id="WP_191618145.1">
    <property type="nucleotide sequence ID" value="NZ_JACYFG010000038.1"/>
</dbReference>
<dbReference type="Gene3D" id="1.25.40.10">
    <property type="entry name" value="Tetratricopeptide repeat domain"/>
    <property type="match status" value="2"/>
</dbReference>